<dbReference type="Proteomes" id="UP000005938">
    <property type="component" value="Unassembled WGS sequence"/>
</dbReference>
<reference evidence="1 2" key="1">
    <citation type="journal article" date="2012" name="J. Bacteriol.">
        <title>Genome Sequence of the Halotolerant Bacterium Imtechella halotolerans K1T.</title>
        <authorList>
            <person name="Kumar S."/>
            <person name="Vikram S."/>
            <person name="Subramanian S."/>
            <person name="Raghava G.P."/>
            <person name="Pinnaka A.K."/>
        </authorList>
    </citation>
    <scope>NUCLEOTIDE SEQUENCE [LARGE SCALE GENOMIC DNA]</scope>
    <source>
        <strain evidence="1 2">K1</strain>
    </source>
</reference>
<dbReference type="AlphaFoldDB" id="I0WFH6"/>
<gene>
    <name evidence="1" type="ORF">W5A_07397</name>
</gene>
<dbReference type="OrthoDB" id="663527at2"/>
<sequence length="170" mass="19491">MFEVNLVKSRIRYFLGIPLLLLLFSGCEKDDICVETSLTPNLIIRFYDQVNRSQFKEVPTLRVIGVGSQYILIDRITTDSISIPLKTLENTTSFMLINASEEELETGNSDVLTITYTPKEIFINRACGYKMNFEEANGSVTTDEANWIQDVQIINPNIQNERKAHIHLYH</sequence>
<evidence type="ECO:0000313" key="2">
    <source>
        <dbReference type="Proteomes" id="UP000005938"/>
    </source>
</evidence>
<dbReference type="STRING" id="946077.W5A_07397"/>
<proteinExistence type="predicted"/>
<keyword evidence="2" id="KW-1185">Reference proteome</keyword>
<dbReference type="EMBL" id="AJJU01000007">
    <property type="protein sequence ID" value="EID75142.1"/>
    <property type="molecule type" value="Genomic_DNA"/>
</dbReference>
<accession>I0WFH6</accession>
<organism evidence="1 2">
    <name type="scientific">Imtechella halotolerans K1</name>
    <dbReference type="NCBI Taxonomy" id="946077"/>
    <lineage>
        <taxon>Bacteria</taxon>
        <taxon>Pseudomonadati</taxon>
        <taxon>Bacteroidota</taxon>
        <taxon>Flavobacteriia</taxon>
        <taxon>Flavobacteriales</taxon>
        <taxon>Flavobacteriaceae</taxon>
        <taxon>Imtechella</taxon>
    </lineage>
</organism>
<comment type="caution">
    <text evidence="1">The sequence shown here is derived from an EMBL/GenBank/DDBJ whole genome shotgun (WGS) entry which is preliminary data.</text>
</comment>
<dbReference type="Pfam" id="PF20050">
    <property type="entry name" value="DUF6452"/>
    <property type="match status" value="1"/>
</dbReference>
<name>I0WFH6_9FLAO</name>
<protein>
    <submittedName>
        <fullName evidence="1">Uncharacterized protein</fullName>
    </submittedName>
</protein>
<evidence type="ECO:0000313" key="1">
    <source>
        <dbReference type="EMBL" id="EID75142.1"/>
    </source>
</evidence>
<dbReference type="RefSeq" id="WP_008239011.1">
    <property type="nucleotide sequence ID" value="NZ_AJJU01000007.1"/>
</dbReference>
<dbReference type="InterPro" id="IPR045607">
    <property type="entry name" value="DUF6452"/>
</dbReference>
<dbReference type="eggNOG" id="ENOG50331A0">
    <property type="taxonomic scope" value="Bacteria"/>
</dbReference>